<feature type="transmembrane region" description="Helical" evidence="3">
    <location>
        <begin position="52"/>
        <end position="75"/>
    </location>
</feature>
<comment type="subcellular location">
    <subcellularLocation>
        <location evidence="1">Membrane</location>
        <topology evidence="1">Multi-pass membrane protein</topology>
    </subcellularLocation>
</comment>
<keyword evidence="3" id="KW-1133">Transmembrane helix</keyword>
<organism evidence="4 5">
    <name type="scientific">Coniella lustricola</name>
    <dbReference type="NCBI Taxonomy" id="2025994"/>
    <lineage>
        <taxon>Eukaryota</taxon>
        <taxon>Fungi</taxon>
        <taxon>Dikarya</taxon>
        <taxon>Ascomycota</taxon>
        <taxon>Pezizomycotina</taxon>
        <taxon>Sordariomycetes</taxon>
        <taxon>Sordariomycetidae</taxon>
        <taxon>Diaporthales</taxon>
        <taxon>Schizoparmaceae</taxon>
        <taxon>Coniella</taxon>
    </lineage>
</organism>
<protein>
    <submittedName>
        <fullName evidence="4">Major facilitator superfamily domain-containing protein</fullName>
    </submittedName>
</protein>
<sequence>MSYTEQIHTSPATVLELQYAPQGAIRNSDTQELDRGANAQELKPVDRGRDAWVVLIAAVVFEAMFWGFPMCFGVFQDYYSALPAFRTDASRVALIGTVAQGTTYLGAPISALVTKKYPHYRQWQIRFGWPLCILGLLAASFASTVPVLIATQGFLYGFGFVTLTYPIISMLNEWWVARKGMAFGLISASSGLTGTFMPFVMDTMLQRFGYTTTLRACAIALLVLTAPLLPLLKARLPVSDNSSARQLARTDWSFLRKGLFWVYAGAVLVQGLGFFFPIVFITSYASAVGISSTLAAALLALMSAAQVLGQFAFGYLSDRSSSGSGGSGAGRRSLGVGVLAGLCCMVAGGAALGLWGAVGTSMAALSVFSLVYGFFGFGFGTMRVAMGRAVGNDDPSALFALYAIFVFLQGVGNIFTGPLSAVLLGEGDQTGVDKDEYGVGRYKDVVIVTGGTSLLAALIIGSWHGYQNLVKMASR</sequence>
<name>A0A2T3A7U8_9PEZI</name>
<feature type="transmembrane region" description="Helical" evidence="3">
    <location>
        <begin position="155"/>
        <end position="175"/>
    </location>
</feature>
<dbReference type="Pfam" id="PF07690">
    <property type="entry name" value="MFS_1"/>
    <property type="match status" value="1"/>
</dbReference>
<dbReference type="PANTHER" id="PTHR11360">
    <property type="entry name" value="MONOCARBOXYLATE TRANSPORTER"/>
    <property type="match status" value="1"/>
</dbReference>
<keyword evidence="5" id="KW-1185">Reference proteome</keyword>
<evidence type="ECO:0000256" key="3">
    <source>
        <dbReference type="SAM" id="Phobius"/>
    </source>
</evidence>
<keyword evidence="3" id="KW-0812">Transmembrane</keyword>
<gene>
    <name evidence="4" type="ORF">BD289DRAFT_433978</name>
</gene>
<feature type="transmembrane region" description="Helical" evidence="3">
    <location>
        <begin position="95"/>
        <end position="115"/>
    </location>
</feature>
<reference evidence="4 5" key="1">
    <citation type="journal article" date="2018" name="Mycol. Prog.">
        <title>Coniella lustricola, a new species from submerged detritus.</title>
        <authorList>
            <person name="Raudabaugh D.B."/>
            <person name="Iturriaga T."/>
            <person name="Carver A."/>
            <person name="Mondo S."/>
            <person name="Pangilinan J."/>
            <person name="Lipzen A."/>
            <person name="He G."/>
            <person name="Amirebrahimi M."/>
            <person name="Grigoriev I.V."/>
            <person name="Miller A.N."/>
        </authorList>
    </citation>
    <scope>NUCLEOTIDE SEQUENCE [LARGE SCALE GENOMIC DNA]</scope>
    <source>
        <strain evidence="4 5">B22-T-1</strain>
    </source>
</reference>
<dbReference type="Proteomes" id="UP000241462">
    <property type="component" value="Unassembled WGS sequence"/>
</dbReference>
<dbReference type="InterPro" id="IPR050327">
    <property type="entry name" value="Proton-linked_MCT"/>
</dbReference>
<keyword evidence="3" id="KW-0472">Membrane</keyword>
<feature type="transmembrane region" description="Helical" evidence="3">
    <location>
        <begin position="334"/>
        <end position="357"/>
    </location>
</feature>
<evidence type="ECO:0000256" key="2">
    <source>
        <dbReference type="ARBA" id="ARBA00006727"/>
    </source>
</evidence>
<dbReference type="InParanoid" id="A0A2T3A7U8"/>
<feature type="transmembrane region" description="Helical" evidence="3">
    <location>
        <begin position="363"/>
        <end position="385"/>
    </location>
</feature>
<feature type="transmembrane region" description="Helical" evidence="3">
    <location>
        <begin position="127"/>
        <end position="149"/>
    </location>
</feature>
<dbReference type="AlphaFoldDB" id="A0A2T3A7U8"/>
<feature type="transmembrane region" description="Helical" evidence="3">
    <location>
        <begin position="397"/>
        <end position="425"/>
    </location>
</feature>
<dbReference type="GO" id="GO:0016020">
    <property type="term" value="C:membrane"/>
    <property type="evidence" value="ECO:0007669"/>
    <property type="project" value="UniProtKB-SubCell"/>
</dbReference>
<comment type="similarity">
    <text evidence="2">Belongs to the major facilitator superfamily. Monocarboxylate porter (TC 2.A.1.13) family.</text>
</comment>
<dbReference type="InterPro" id="IPR036259">
    <property type="entry name" value="MFS_trans_sf"/>
</dbReference>
<feature type="transmembrane region" description="Helical" evidence="3">
    <location>
        <begin position="287"/>
        <end position="313"/>
    </location>
</feature>
<evidence type="ECO:0000256" key="1">
    <source>
        <dbReference type="ARBA" id="ARBA00004141"/>
    </source>
</evidence>
<dbReference type="Gene3D" id="1.20.1250.20">
    <property type="entry name" value="MFS general substrate transporter like domains"/>
    <property type="match status" value="2"/>
</dbReference>
<dbReference type="PANTHER" id="PTHR11360:SF287">
    <property type="entry name" value="MFS MONOCARBOXYLATE TRANSPORTER"/>
    <property type="match status" value="1"/>
</dbReference>
<dbReference type="GO" id="GO:0022857">
    <property type="term" value="F:transmembrane transporter activity"/>
    <property type="evidence" value="ECO:0007669"/>
    <property type="project" value="InterPro"/>
</dbReference>
<proteinExistence type="inferred from homology"/>
<dbReference type="OrthoDB" id="2213137at2759"/>
<dbReference type="InterPro" id="IPR011701">
    <property type="entry name" value="MFS"/>
</dbReference>
<accession>A0A2T3A7U8</accession>
<dbReference type="SUPFAM" id="SSF103473">
    <property type="entry name" value="MFS general substrate transporter"/>
    <property type="match status" value="1"/>
</dbReference>
<dbReference type="EMBL" id="KZ678442">
    <property type="protein sequence ID" value="PSR85467.1"/>
    <property type="molecule type" value="Genomic_DNA"/>
</dbReference>
<evidence type="ECO:0000313" key="5">
    <source>
        <dbReference type="Proteomes" id="UP000241462"/>
    </source>
</evidence>
<feature type="transmembrane region" description="Helical" evidence="3">
    <location>
        <begin position="259"/>
        <end position="281"/>
    </location>
</feature>
<feature type="transmembrane region" description="Helical" evidence="3">
    <location>
        <begin position="445"/>
        <end position="466"/>
    </location>
</feature>
<evidence type="ECO:0000313" key="4">
    <source>
        <dbReference type="EMBL" id="PSR85467.1"/>
    </source>
</evidence>
<feature type="transmembrane region" description="Helical" evidence="3">
    <location>
        <begin position="182"/>
        <end position="201"/>
    </location>
</feature>